<evidence type="ECO:0000313" key="8">
    <source>
        <dbReference type="EMBL" id="RTE54107.1"/>
    </source>
</evidence>
<dbReference type="SUPFAM" id="SSF48452">
    <property type="entry name" value="TPR-like"/>
    <property type="match status" value="2"/>
</dbReference>
<dbReference type="RefSeq" id="WP_126162095.1">
    <property type="nucleotide sequence ID" value="NZ_RQPJ01000003.1"/>
</dbReference>
<dbReference type="InterPro" id="IPR012944">
    <property type="entry name" value="SusD_RagB_dom"/>
</dbReference>
<feature type="domain" description="SusD-like N-terminal" evidence="7">
    <location>
        <begin position="96"/>
        <end position="219"/>
    </location>
</feature>
<keyword evidence="5" id="KW-0998">Cell outer membrane</keyword>
<evidence type="ECO:0000259" key="7">
    <source>
        <dbReference type="Pfam" id="PF14322"/>
    </source>
</evidence>
<evidence type="ECO:0000256" key="4">
    <source>
        <dbReference type="ARBA" id="ARBA00023136"/>
    </source>
</evidence>
<name>A0A3S0D6H2_9FLAO</name>
<evidence type="ECO:0000259" key="6">
    <source>
        <dbReference type="Pfam" id="PF07980"/>
    </source>
</evidence>
<dbReference type="Pfam" id="PF14322">
    <property type="entry name" value="SusD-like_3"/>
    <property type="match status" value="1"/>
</dbReference>
<accession>A0A3S0D6H2</accession>
<dbReference type="EMBL" id="RQPJ01000003">
    <property type="protein sequence ID" value="RTE54107.1"/>
    <property type="molecule type" value="Genomic_DNA"/>
</dbReference>
<keyword evidence="4" id="KW-0472">Membrane</keyword>
<sequence>MKKYINYVQLVIILLLVGCTSDLDQSPVNGVTDNSFWKNENDATAALGGMHNRLRNIMPFDYFQWGDMRGEAYNYGFEVTHGDGYQFYFENRLNSENSGAQWDPIYRVISEANAILHFVPSIDFSNEEEKNMTLGMAYGLRAYCYFLIARTWGDAPIVDEHIQNYSDVAALQIARSPLSEVYALIDRDIEVGLSLMSKNEIQDKYYMSRPALLAMKAEVALTKAGLLRENISQNAQVALDAINECFDSGQVNLINSFKDIFDTSNKKNQEIVWAMPYNLDEGLTTKPLASRMYVSADRYEQLESVTTGGNKEETYISFETGSFTNSANQTGNSYNAWAGGTLLNGTWIGPETNGALGWDNDGGGNSLEGNELNSPFNSVGNGYARVNASENVLIKLPSHMKDIKYVGLLAKLAGNTSSYSDVERTVDFEVSTNLGSNWSPFGSIVIDAGYAANTKLHEINIANPIAGQGNPIWIRFSTGGVRIHILDNIRIQTSSYVLISSQDDVNPGNNSVSFNYVTYKPEVCKALLADADPRAEQTFKLLFDSDGTELGGIAYKYRGEFDASSGNRNYISDIILYRAGELKLMEAEAQLLLGNLQNAIDAIKEVRDRAGISTNITLDPTTVTAALVKEYLFETMGEGKRWFQMLRFGGGDTVRLILEDLASNKYLYGKMPWYSPLSRSTLTRNPNLDQTDGY</sequence>
<dbReference type="AlphaFoldDB" id="A0A3S0D6H2"/>
<evidence type="ECO:0000256" key="5">
    <source>
        <dbReference type="ARBA" id="ARBA00023237"/>
    </source>
</evidence>
<dbReference type="OrthoDB" id="5694214at2"/>
<feature type="domain" description="RagB/SusD" evidence="6">
    <location>
        <begin position="546"/>
        <end position="694"/>
    </location>
</feature>
<gene>
    <name evidence="8" type="ORF">EHW67_09290</name>
</gene>
<comment type="subcellular location">
    <subcellularLocation>
        <location evidence="1">Cell outer membrane</location>
    </subcellularLocation>
</comment>
<comment type="similarity">
    <text evidence="2">Belongs to the SusD family.</text>
</comment>
<evidence type="ECO:0000256" key="2">
    <source>
        <dbReference type="ARBA" id="ARBA00006275"/>
    </source>
</evidence>
<proteinExistence type="inferred from homology"/>
<evidence type="ECO:0000256" key="3">
    <source>
        <dbReference type="ARBA" id="ARBA00022729"/>
    </source>
</evidence>
<protein>
    <submittedName>
        <fullName evidence="8">RagB/SusD family nutrient uptake outer membrane protein</fullName>
    </submittedName>
</protein>
<reference evidence="8 9" key="1">
    <citation type="submission" date="2018-11" db="EMBL/GenBank/DDBJ databases">
        <title>Arenibacter aquaticus sp.nov., a marine bacterium isolated from surface seawater in the South China Sea.</title>
        <authorList>
            <person name="Guo J."/>
            <person name="Sun J."/>
        </authorList>
    </citation>
    <scope>NUCLEOTIDE SEQUENCE [LARGE SCALE GENOMIC DNA]</scope>
    <source>
        <strain evidence="8 9">GUO666</strain>
    </source>
</reference>
<evidence type="ECO:0000313" key="9">
    <source>
        <dbReference type="Proteomes" id="UP000267585"/>
    </source>
</evidence>
<organism evidence="8 9">
    <name type="scientific">Arenibacter aquaticus</name>
    <dbReference type="NCBI Taxonomy" id="2489054"/>
    <lineage>
        <taxon>Bacteria</taxon>
        <taxon>Pseudomonadati</taxon>
        <taxon>Bacteroidota</taxon>
        <taxon>Flavobacteriia</taxon>
        <taxon>Flavobacteriales</taxon>
        <taxon>Flavobacteriaceae</taxon>
        <taxon>Arenibacter</taxon>
    </lineage>
</organism>
<evidence type="ECO:0000256" key="1">
    <source>
        <dbReference type="ARBA" id="ARBA00004442"/>
    </source>
</evidence>
<keyword evidence="3" id="KW-0732">Signal</keyword>
<comment type="caution">
    <text evidence="8">The sequence shown here is derived from an EMBL/GenBank/DDBJ whole genome shotgun (WGS) entry which is preliminary data.</text>
</comment>
<dbReference type="GO" id="GO:0009279">
    <property type="term" value="C:cell outer membrane"/>
    <property type="evidence" value="ECO:0007669"/>
    <property type="project" value="UniProtKB-SubCell"/>
</dbReference>
<dbReference type="Gene3D" id="1.25.40.390">
    <property type="match status" value="2"/>
</dbReference>
<dbReference type="PROSITE" id="PS51257">
    <property type="entry name" value="PROKAR_LIPOPROTEIN"/>
    <property type="match status" value="1"/>
</dbReference>
<dbReference type="Proteomes" id="UP000267585">
    <property type="component" value="Unassembled WGS sequence"/>
</dbReference>
<keyword evidence="9" id="KW-1185">Reference proteome</keyword>
<dbReference type="InterPro" id="IPR011990">
    <property type="entry name" value="TPR-like_helical_dom_sf"/>
</dbReference>
<dbReference type="InterPro" id="IPR033985">
    <property type="entry name" value="SusD-like_N"/>
</dbReference>
<dbReference type="Pfam" id="PF07980">
    <property type="entry name" value="SusD_RagB"/>
    <property type="match status" value="1"/>
</dbReference>